<dbReference type="AlphaFoldDB" id="A0A4Q2RU49"/>
<feature type="region of interest" description="Disordered" evidence="1">
    <location>
        <begin position="1"/>
        <end position="33"/>
    </location>
</feature>
<reference evidence="3 4" key="1">
    <citation type="submission" date="2019-01" db="EMBL/GenBank/DDBJ databases">
        <title>Novel species of Nocardioides.</title>
        <authorList>
            <person name="Liu Q."/>
            <person name="Xin Y.-H."/>
        </authorList>
    </citation>
    <scope>NUCLEOTIDE SEQUENCE [LARGE SCALE GENOMIC DNA]</scope>
    <source>
        <strain evidence="3 4">HLT3-15</strain>
    </source>
</reference>
<sequence length="105" mass="11729">MRPSLTTAGAVPGARLDSALGRDQKSPARKGTSPMDEFLQFVAEIFEVDVSAISPDTRYGEIPEWDSLMHLRLIGEIEERYEVELPLDDASDIQTLRDFYALTQA</sequence>
<evidence type="ECO:0000313" key="4">
    <source>
        <dbReference type="Proteomes" id="UP000291838"/>
    </source>
</evidence>
<dbReference type="InterPro" id="IPR036736">
    <property type="entry name" value="ACP-like_sf"/>
</dbReference>
<dbReference type="SUPFAM" id="SSF47336">
    <property type="entry name" value="ACP-like"/>
    <property type="match status" value="1"/>
</dbReference>
<proteinExistence type="predicted"/>
<evidence type="ECO:0000313" key="3">
    <source>
        <dbReference type="EMBL" id="RYB92358.1"/>
    </source>
</evidence>
<organism evidence="3 4">
    <name type="scientific">Nocardioides glacieisoli</name>
    <dbReference type="NCBI Taxonomy" id="1168730"/>
    <lineage>
        <taxon>Bacteria</taxon>
        <taxon>Bacillati</taxon>
        <taxon>Actinomycetota</taxon>
        <taxon>Actinomycetes</taxon>
        <taxon>Propionibacteriales</taxon>
        <taxon>Nocardioidaceae</taxon>
        <taxon>Nocardioides</taxon>
    </lineage>
</organism>
<protein>
    <submittedName>
        <fullName evidence="3">Acyl carrier protein</fullName>
    </submittedName>
</protein>
<gene>
    <name evidence="3" type="ORF">EUA06_05220</name>
</gene>
<keyword evidence="4" id="KW-1185">Reference proteome</keyword>
<evidence type="ECO:0000259" key="2">
    <source>
        <dbReference type="PROSITE" id="PS50075"/>
    </source>
</evidence>
<dbReference type="EMBL" id="SDWS01000002">
    <property type="protein sequence ID" value="RYB92358.1"/>
    <property type="molecule type" value="Genomic_DNA"/>
</dbReference>
<accession>A0A4Q2RU49</accession>
<comment type="caution">
    <text evidence="3">The sequence shown here is derived from an EMBL/GenBank/DDBJ whole genome shotgun (WGS) entry which is preliminary data.</text>
</comment>
<dbReference type="OrthoDB" id="5326335at2"/>
<dbReference type="PROSITE" id="PS50075">
    <property type="entry name" value="CARRIER"/>
    <property type="match status" value="1"/>
</dbReference>
<dbReference type="Pfam" id="PF00550">
    <property type="entry name" value="PP-binding"/>
    <property type="match status" value="1"/>
</dbReference>
<evidence type="ECO:0000256" key="1">
    <source>
        <dbReference type="SAM" id="MobiDB-lite"/>
    </source>
</evidence>
<name>A0A4Q2RU49_9ACTN</name>
<dbReference type="InterPro" id="IPR009081">
    <property type="entry name" value="PP-bd_ACP"/>
</dbReference>
<dbReference type="Gene3D" id="1.10.1200.10">
    <property type="entry name" value="ACP-like"/>
    <property type="match status" value="1"/>
</dbReference>
<feature type="domain" description="Carrier" evidence="2">
    <location>
        <begin position="32"/>
        <end position="105"/>
    </location>
</feature>
<dbReference type="Proteomes" id="UP000291838">
    <property type="component" value="Unassembled WGS sequence"/>
</dbReference>